<evidence type="ECO:0000313" key="17">
    <source>
        <dbReference type="Ensembl" id="ENSATEP00000002195.1"/>
    </source>
</evidence>
<dbReference type="PROSITE" id="PS50835">
    <property type="entry name" value="IG_LIKE"/>
    <property type="match status" value="2"/>
</dbReference>
<dbReference type="InterPro" id="IPR036179">
    <property type="entry name" value="Ig-like_dom_sf"/>
</dbReference>
<dbReference type="InterPro" id="IPR015621">
    <property type="entry name" value="IL-1_rcpt_fam"/>
</dbReference>
<dbReference type="InterPro" id="IPR000157">
    <property type="entry name" value="TIR_dom"/>
</dbReference>
<evidence type="ECO:0000256" key="5">
    <source>
        <dbReference type="ARBA" id="ARBA00022801"/>
    </source>
</evidence>
<dbReference type="SUPFAM" id="SSF48726">
    <property type="entry name" value="Immunoglobulin"/>
    <property type="match status" value="2"/>
</dbReference>
<protein>
    <recommendedName>
        <fullName evidence="19">Interleukin 1 receptor accessory protein</fullName>
    </recommendedName>
</protein>
<evidence type="ECO:0000256" key="4">
    <source>
        <dbReference type="ARBA" id="ARBA00022737"/>
    </source>
</evidence>
<organism evidence="17 18">
    <name type="scientific">Anabas testudineus</name>
    <name type="common">Climbing perch</name>
    <name type="synonym">Anthias testudineus</name>
    <dbReference type="NCBI Taxonomy" id="64144"/>
    <lineage>
        <taxon>Eukaryota</taxon>
        <taxon>Metazoa</taxon>
        <taxon>Chordata</taxon>
        <taxon>Craniata</taxon>
        <taxon>Vertebrata</taxon>
        <taxon>Euteleostomi</taxon>
        <taxon>Actinopterygii</taxon>
        <taxon>Neopterygii</taxon>
        <taxon>Teleostei</taxon>
        <taxon>Neoteleostei</taxon>
        <taxon>Acanthomorphata</taxon>
        <taxon>Anabantaria</taxon>
        <taxon>Anabantiformes</taxon>
        <taxon>Anabantoidei</taxon>
        <taxon>Anabantidae</taxon>
        <taxon>Anabas</taxon>
    </lineage>
</organism>
<keyword evidence="8 13" id="KW-0472">Membrane</keyword>
<evidence type="ECO:0000256" key="12">
    <source>
        <dbReference type="ARBA" id="ARBA00023319"/>
    </source>
</evidence>
<keyword evidence="9" id="KW-1015">Disulfide bond</keyword>
<keyword evidence="5" id="KW-0378">Hydrolase</keyword>
<keyword evidence="11" id="KW-0325">Glycoprotein</keyword>
<accession>A0A3Q1H4G7</accession>
<dbReference type="GO" id="GO:0016020">
    <property type="term" value="C:membrane"/>
    <property type="evidence" value="ECO:0007669"/>
    <property type="project" value="UniProtKB-SubCell"/>
</dbReference>
<keyword evidence="3 14" id="KW-0732">Signal</keyword>
<dbReference type="InterPro" id="IPR035897">
    <property type="entry name" value="Toll_tir_struct_dom_sf"/>
</dbReference>
<dbReference type="GO" id="GO:0016787">
    <property type="term" value="F:hydrolase activity"/>
    <property type="evidence" value="ECO:0007669"/>
    <property type="project" value="UniProtKB-KW"/>
</dbReference>
<evidence type="ECO:0000256" key="2">
    <source>
        <dbReference type="ARBA" id="ARBA00009752"/>
    </source>
</evidence>
<dbReference type="STRING" id="64144.ENSATEP00000002195"/>
<evidence type="ECO:0000256" key="14">
    <source>
        <dbReference type="SAM" id="SignalP"/>
    </source>
</evidence>
<evidence type="ECO:0000259" key="15">
    <source>
        <dbReference type="PROSITE" id="PS50104"/>
    </source>
</evidence>
<name>A0A3Q1H4G7_ANATE</name>
<dbReference type="GeneTree" id="ENSGT01150000286976"/>
<evidence type="ECO:0000256" key="8">
    <source>
        <dbReference type="ARBA" id="ARBA00023136"/>
    </source>
</evidence>
<dbReference type="InterPro" id="IPR013783">
    <property type="entry name" value="Ig-like_fold"/>
</dbReference>
<dbReference type="SUPFAM" id="SSF52200">
    <property type="entry name" value="Toll/Interleukin receptor TIR domain"/>
    <property type="match status" value="1"/>
</dbReference>
<feature type="domain" description="TIR" evidence="15">
    <location>
        <begin position="420"/>
        <end position="564"/>
    </location>
</feature>
<dbReference type="Pfam" id="PF01582">
    <property type="entry name" value="TIR"/>
    <property type="match status" value="1"/>
</dbReference>
<dbReference type="SMART" id="SM00255">
    <property type="entry name" value="TIR"/>
    <property type="match status" value="1"/>
</dbReference>
<feature type="transmembrane region" description="Helical" evidence="13">
    <location>
        <begin position="381"/>
        <end position="406"/>
    </location>
</feature>
<proteinExistence type="inferred from homology"/>
<comment type="subcellular location">
    <subcellularLocation>
        <location evidence="1">Membrane</location>
        <topology evidence="1">Single-pass type I membrane protein</topology>
    </subcellularLocation>
</comment>
<keyword evidence="6 13" id="KW-1133">Transmembrane helix</keyword>
<evidence type="ECO:0000256" key="11">
    <source>
        <dbReference type="ARBA" id="ARBA00023180"/>
    </source>
</evidence>
<gene>
    <name evidence="17" type="primary">IL1RAP</name>
</gene>
<keyword evidence="4" id="KW-0677">Repeat</keyword>
<dbReference type="GO" id="GO:0007165">
    <property type="term" value="P:signal transduction"/>
    <property type="evidence" value="ECO:0007669"/>
    <property type="project" value="InterPro"/>
</dbReference>
<reference evidence="17" key="2">
    <citation type="submission" date="2025-08" db="UniProtKB">
        <authorList>
            <consortium name="Ensembl"/>
        </authorList>
    </citation>
    <scope>IDENTIFICATION</scope>
</reference>
<dbReference type="InterPro" id="IPR041416">
    <property type="entry name" value="IL-1RAcP-like_ig"/>
</dbReference>
<evidence type="ECO:0000256" key="9">
    <source>
        <dbReference type="ARBA" id="ARBA00023157"/>
    </source>
</evidence>
<keyword evidence="7" id="KW-0520">NAD</keyword>
<evidence type="ECO:0000256" key="7">
    <source>
        <dbReference type="ARBA" id="ARBA00023027"/>
    </source>
</evidence>
<evidence type="ECO:0000256" key="3">
    <source>
        <dbReference type="ARBA" id="ARBA00022729"/>
    </source>
</evidence>
<evidence type="ECO:0000259" key="16">
    <source>
        <dbReference type="PROSITE" id="PS50835"/>
    </source>
</evidence>
<dbReference type="InParanoid" id="A0A3Q1H4G7"/>
<evidence type="ECO:0000256" key="13">
    <source>
        <dbReference type="SAM" id="Phobius"/>
    </source>
</evidence>
<dbReference type="PROSITE" id="PS50104">
    <property type="entry name" value="TIR"/>
    <property type="match status" value="1"/>
</dbReference>
<dbReference type="InterPro" id="IPR003599">
    <property type="entry name" value="Ig_sub"/>
</dbReference>
<dbReference type="PANTHER" id="PTHR11890">
    <property type="entry name" value="INTERLEUKIN-1 RECEPTOR FAMILY MEMBER"/>
    <property type="match status" value="1"/>
</dbReference>
<dbReference type="Gene3D" id="2.60.40.10">
    <property type="entry name" value="Immunoglobulins"/>
    <property type="match status" value="3"/>
</dbReference>
<reference evidence="17" key="1">
    <citation type="submission" date="2021-04" db="EMBL/GenBank/DDBJ databases">
        <authorList>
            <consortium name="Wellcome Sanger Institute Data Sharing"/>
        </authorList>
    </citation>
    <scope>NUCLEOTIDE SEQUENCE [LARGE SCALE GENOMIC DNA]</scope>
</reference>
<dbReference type="AlphaFoldDB" id="A0A3Q1H4G7"/>
<feature type="chain" id="PRO_5018769756" description="Interleukin 1 receptor accessory protein" evidence="14">
    <location>
        <begin position="24"/>
        <end position="616"/>
    </location>
</feature>
<feature type="domain" description="Ig-like" evidence="16">
    <location>
        <begin position="20"/>
        <end position="136"/>
    </location>
</feature>
<reference evidence="17" key="3">
    <citation type="submission" date="2025-09" db="UniProtKB">
        <authorList>
            <consortium name="Ensembl"/>
        </authorList>
    </citation>
    <scope>IDENTIFICATION</scope>
</reference>
<dbReference type="Proteomes" id="UP000265040">
    <property type="component" value="Chromosome 13"/>
</dbReference>
<dbReference type="OrthoDB" id="9166379at2759"/>
<dbReference type="PANTHER" id="PTHR11890:SF20">
    <property type="entry name" value="INTERLEUKIN-1 RECEPTOR ACCESSORY PROTEIN"/>
    <property type="match status" value="1"/>
</dbReference>
<dbReference type="Gene3D" id="3.40.50.10140">
    <property type="entry name" value="Toll/interleukin-1 receptor homology (TIR) domain"/>
    <property type="match status" value="1"/>
</dbReference>
<dbReference type="Ensembl" id="ENSATET00000002219.3">
    <property type="protein sequence ID" value="ENSATEP00000002195.1"/>
    <property type="gene ID" value="ENSATEG00000001571.3"/>
</dbReference>
<sequence length="616" mass="69940">MASCFSTLVFLFVVAVGMTPVSSQASDPTEPMCYDWGESSKAAVSVVEGEVGWLSCPLFSHPSVYNYSSTQSTGHNLFWYRLPEGHDLEQPITYSSRLSKDRERLWLQPATAADTGQYICMLRNKSSCSKIAMRLKVLQPDEAARGDNCPPLGTMAITQMLIPLQGGDTMNCPDLQDATKMADSNPTVTWYHMRDGSRCDESLSWHHDRVQEGTKLIIYVMLNVFEGVYLCTIHYPRRGKTLNFTRSINITAVAASSVPKHPSILHPTKDQVFTVRQDSEVRLVCRGHLPYLDSPSDIWWTVDGKTLDKLADHRFSNINRQVKYNLGDRTMESTLVIQNFQSEDLSREYNCSVRNERGFETRRAQLREEESLPSVELGCGLGVTLVLMLLLFVIYHVFWLELLLLYRSWFGTDERHTDDKEYDVYISYARNSEEEQFVLTTLRRVLENELGYSVCIFDRDSLPGGTITDETLSFVARSRRLLVVVSPGYASQGSQALLELKAGIDGMARGGHLRVILIQYKPVRRKGWVRELRRARVALALVRWQGDKSKELTSRFWKRLRVELPVRRVSSKEEGEEGNSKEAALMRLHSQNSTNSQTGLITNTTKDPQKVFNCAA</sequence>
<dbReference type="SMART" id="SM00409">
    <property type="entry name" value="IG"/>
    <property type="match status" value="2"/>
</dbReference>
<evidence type="ECO:0008006" key="19">
    <source>
        <dbReference type="Google" id="ProtNLM"/>
    </source>
</evidence>
<comment type="similarity">
    <text evidence="2">Belongs to the interleukin-1 receptor family.</text>
</comment>
<evidence type="ECO:0000256" key="6">
    <source>
        <dbReference type="ARBA" id="ARBA00022989"/>
    </source>
</evidence>
<evidence type="ECO:0000256" key="10">
    <source>
        <dbReference type="ARBA" id="ARBA00023170"/>
    </source>
</evidence>
<keyword evidence="13" id="KW-0812">Transmembrane</keyword>
<dbReference type="Pfam" id="PF18452">
    <property type="entry name" value="Ig_6"/>
    <property type="match status" value="1"/>
</dbReference>
<evidence type="ECO:0000313" key="18">
    <source>
        <dbReference type="Proteomes" id="UP000265040"/>
    </source>
</evidence>
<feature type="domain" description="Ig-like" evidence="16">
    <location>
        <begin position="262"/>
        <end position="367"/>
    </location>
</feature>
<dbReference type="PRINTS" id="PR01537">
    <property type="entry name" value="INTRLKN1R1F"/>
</dbReference>
<dbReference type="OMA" id="YICTVRY"/>
<evidence type="ECO:0000256" key="1">
    <source>
        <dbReference type="ARBA" id="ARBA00004479"/>
    </source>
</evidence>
<feature type="signal peptide" evidence="14">
    <location>
        <begin position="1"/>
        <end position="23"/>
    </location>
</feature>
<keyword evidence="10" id="KW-0675">Receptor</keyword>
<keyword evidence="12" id="KW-0393">Immunoglobulin domain</keyword>
<keyword evidence="18" id="KW-1185">Reference proteome</keyword>
<dbReference type="InterPro" id="IPR007110">
    <property type="entry name" value="Ig-like_dom"/>
</dbReference>